<dbReference type="OrthoDB" id="515312at2"/>
<keyword evidence="2" id="KW-1185">Reference proteome</keyword>
<dbReference type="RefSeq" id="WP_058184389.1">
    <property type="nucleotide sequence ID" value="NZ_LMTZ01000137.1"/>
</dbReference>
<dbReference type="EMBL" id="LMTZ01000137">
    <property type="protein sequence ID" value="KST63501.1"/>
    <property type="molecule type" value="Genomic_DNA"/>
</dbReference>
<comment type="caution">
    <text evidence="1">The sequence shown here is derived from an EMBL/GenBank/DDBJ whole genome shotgun (WGS) entry which is preliminary data.</text>
</comment>
<evidence type="ECO:0000313" key="2">
    <source>
        <dbReference type="Proteomes" id="UP000053372"/>
    </source>
</evidence>
<name>A0A0V7ZG59_9CYAN</name>
<dbReference type="Proteomes" id="UP000053372">
    <property type="component" value="Unassembled WGS sequence"/>
</dbReference>
<dbReference type="AlphaFoldDB" id="A0A0V7ZG59"/>
<organism evidence="1 2">
    <name type="scientific">Mastigocoleus testarum BC008</name>
    <dbReference type="NCBI Taxonomy" id="371196"/>
    <lineage>
        <taxon>Bacteria</taxon>
        <taxon>Bacillati</taxon>
        <taxon>Cyanobacteriota</taxon>
        <taxon>Cyanophyceae</taxon>
        <taxon>Nostocales</taxon>
        <taxon>Hapalosiphonaceae</taxon>
        <taxon>Mastigocoleus</taxon>
    </lineage>
</organism>
<protein>
    <recommendedName>
        <fullName evidence="3">ASCH domain-containing protein</fullName>
    </recommendedName>
</protein>
<proteinExistence type="predicted"/>
<evidence type="ECO:0008006" key="3">
    <source>
        <dbReference type="Google" id="ProtNLM"/>
    </source>
</evidence>
<sequence>MILSFSLTSKLARERGVPDPLYTGLKTVSRRFWSSKHAATWIKAYKEGRIIHDAWSNAPFVGGAQKIGTFKLTCEPYLEYLQDMPESDVLLEGGFWETAQDYINQFSNGDDNQIVWVIRWEDFRPIETKCEVF</sequence>
<evidence type="ECO:0000313" key="1">
    <source>
        <dbReference type="EMBL" id="KST63501.1"/>
    </source>
</evidence>
<accession>A0A0V7ZG59</accession>
<gene>
    <name evidence="1" type="ORF">BC008_13640</name>
</gene>
<reference evidence="1 2" key="1">
    <citation type="journal article" date="2015" name="Genome Announc.">
        <title>Draft Genome of the Euendolithic (true boring) Cyanobacterium Mastigocoleus testarum strain BC008.</title>
        <authorList>
            <person name="Guida B.S."/>
            <person name="Garcia-Pichel F."/>
        </authorList>
    </citation>
    <scope>NUCLEOTIDE SEQUENCE [LARGE SCALE GENOMIC DNA]</scope>
    <source>
        <strain evidence="1 2">BC008</strain>
    </source>
</reference>